<evidence type="ECO:0000313" key="2">
    <source>
        <dbReference type="EMBL" id="OME89788.1"/>
    </source>
</evidence>
<dbReference type="SUPFAM" id="SSF55729">
    <property type="entry name" value="Acyl-CoA N-acyltransferases (Nat)"/>
    <property type="match status" value="1"/>
</dbReference>
<dbReference type="InterPro" id="IPR016181">
    <property type="entry name" value="Acyl_CoA_acyltransferase"/>
</dbReference>
<dbReference type="InterPro" id="IPR000182">
    <property type="entry name" value="GNAT_dom"/>
</dbReference>
<gene>
    <name evidence="2" type="ORF">BK123_25860</name>
</gene>
<organism evidence="2 3">
    <name type="scientific">Paenibacillus lautus</name>
    <name type="common">Bacillus lautus</name>
    <dbReference type="NCBI Taxonomy" id="1401"/>
    <lineage>
        <taxon>Bacteria</taxon>
        <taxon>Bacillati</taxon>
        <taxon>Bacillota</taxon>
        <taxon>Bacilli</taxon>
        <taxon>Bacillales</taxon>
        <taxon>Paenibacillaceae</taxon>
        <taxon>Paenibacillus</taxon>
    </lineage>
</organism>
<evidence type="ECO:0000313" key="3">
    <source>
        <dbReference type="Proteomes" id="UP000187074"/>
    </source>
</evidence>
<name>A0A1R1AW50_PAELA</name>
<dbReference type="RefSeq" id="WP_076325215.1">
    <property type="nucleotide sequence ID" value="NZ_MRTF01000009.1"/>
</dbReference>
<dbReference type="OrthoDB" id="275901at2"/>
<protein>
    <submittedName>
        <fullName evidence="2">GNAT family N-acetyltransferase</fullName>
    </submittedName>
</protein>
<dbReference type="Proteomes" id="UP000187074">
    <property type="component" value="Unassembled WGS sequence"/>
</dbReference>
<dbReference type="GO" id="GO:0016747">
    <property type="term" value="F:acyltransferase activity, transferring groups other than amino-acyl groups"/>
    <property type="evidence" value="ECO:0007669"/>
    <property type="project" value="InterPro"/>
</dbReference>
<dbReference type="PANTHER" id="PTHR43328:SF1">
    <property type="entry name" value="N-ACETYLTRANSFERASE DOMAIN-CONTAINING PROTEIN"/>
    <property type="match status" value="1"/>
</dbReference>
<dbReference type="PROSITE" id="PS51186">
    <property type="entry name" value="GNAT"/>
    <property type="match status" value="1"/>
</dbReference>
<evidence type="ECO:0000259" key="1">
    <source>
        <dbReference type="PROSITE" id="PS51186"/>
    </source>
</evidence>
<sequence length="158" mass="18079">MIEVLLRDVFEDDLAIFFEQQQDPEANYMAAYTVKDPSDKAAFDAHWAKILGDETIIKKTVLYEGQVAGQILLFEHMGQPEVSYWIGREYCGKGIATRALSLFIRDIKTRPLYARAVKDHIASIRILGKNGFIIWGEDKGYAHARGEEVEEYIMKLSF</sequence>
<proteinExistence type="predicted"/>
<feature type="domain" description="N-acetyltransferase" evidence="1">
    <location>
        <begin position="4"/>
        <end position="158"/>
    </location>
</feature>
<dbReference type="AlphaFoldDB" id="A0A1R1AW50"/>
<accession>A0A1R1AW50</accession>
<dbReference type="PANTHER" id="PTHR43328">
    <property type="entry name" value="ACETYLTRANSFERASE-RELATED"/>
    <property type="match status" value="1"/>
</dbReference>
<reference evidence="2 3" key="1">
    <citation type="submission" date="2016-11" db="EMBL/GenBank/DDBJ databases">
        <title>Paenibacillus species isolates.</title>
        <authorList>
            <person name="Beno S.M."/>
        </authorList>
    </citation>
    <scope>NUCLEOTIDE SEQUENCE [LARGE SCALE GENOMIC DNA]</scope>
    <source>
        <strain evidence="2 3">FSL F4-0100</strain>
    </source>
</reference>
<keyword evidence="2" id="KW-0808">Transferase</keyword>
<comment type="caution">
    <text evidence="2">The sequence shown here is derived from an EMBL/GenBank/DDBJ whole genome shotgun (WGS) entry which is preliminary data.</text>
</comment>
<dbReference type="STRING" id="1401.BK123_25860"/>
<dbReference type="Gene3D" id="3.40.630.30">
    <property type="match status" value="1"/>
</dbReference>
<dbReference type="EMBL" id="MRTF01000009">
    <property type="protein sequence ID" value="OME89788.1"/>
    <property type="molecule type" value="Genomic_DNA"/>
</dbReference>
<dbReference type="Pfam" id="PF13302">
    <property type="entry name" value="Acetyltransf_3"/>
    <property type="match status" value="1"/>
</dbReference>